<name>A0A5B0R3K2_PUCGR</name>
<evidence type="ECO:0000313" key="3">
    <source>
        <dbReference type="EMBL" id="KAA1120142.1"/>
    </source>
</evidence>
<gene>
    <name evidence="3" type="ORF">PGT21_037199</name>
</gene>
<feature type="compositionally biased region" description="Basic and acidic residues" evidence="1">
    <location>
        <begin position="172"/>
        <end position="181"/>
    </location>
</feature>
<dbReference type="Proteomes" id="UP000324748">
    <property type="component" value="Unassembled WGS sequence"/>
</dbReference>
<proteinExistence type="predicted"/>
<feature type="compositionally biased region" description="Acidic residues" evidence="1">
    <location>
        <begin position="195"/>
        <end position="207"/>
    </location>
</feature>
<keyword evidence="4" id="KW-1185">Reference proteome</keyword>
<feature type="region of interest" description="Disordered" evidence="1">
    <location>
        <begin position="38"/>
        <end position="102"/>
    </location>
</feature>
<evidence type="ECO:0000256" key="1">
    <source>
        <dbReference type="SAM" id="MobiDB-lite"/>
    </source>
</evidence>
<feature type="compositionally biased region" description="Polar residues" evidence="1">
    <location>
        <begin position="45"/>
        <end position="86"/>
    </location>
</feature>
<dbReference type="AlphaFoldDB" id="A0A5B0R3K2"/>
<protein>
    <recommendedName>
        <fullName evidence="2">No apical meristem-associated C-terminal domain-containing protein</fullName>
    </recommendedName>
</protein>
<organism evidence="3 4">
    <name type="scientific">Puccinia graminis f. sp. tritici</name>
    <dbReference type="NCBI Taxonomy" id="56615"/>
    <lineage>
        <taxon>Eukaryota</taxon>
        <taxon>Fungi</taxon>
        <taxon>Dikarya</taxon>
        <taxon>Basidiomycota</taxon>
        <taxon>Pucciniomycotina</taxon>
        <taxon>Pucciniomycetes</taxon>
        <taxon>Pucciniales</taxon>
        <taxon>Pucciniaceae</taxon>
        <taxon>Puccinia</taxon>
    </lineage>
</organism>
<sequence>MLLVYQLEQNPASGSCPEDWVMDAWEAYYEQILGGKANNGRASGPPNNNQSSASLNPGISQSDSQPASDNVSQPATQASNGGSTNSKDWERPTGIHSAKRQEVDDLYRRKKMKLLEYSHNESIKRTAEVKRGNDIQAELVVIDRAKTNLTCMLQNLDDCPDDLAREYLASEKQRIMEERRPATKKSSSSRPQPSLEEDSESDEDNDGDMTQTQNLTSQTSNQELPINPLLPHI</sequence>
<feature type="compositionally biased region" description="Basic and acidic residues" evidence="1">
    <location>
        <begin position="87"/>
        <end position="102"/>
    </location>
</feature>
<dbReference type="InterPro" id="IPR029466">
    <property type="entry name" value="NAM-associated_C"/>
</dbReference>
<evidence type="ECO:0000259" key="2">
    <source>
        <dbReference type="Pfam" id="PF14303"/>
    </source>
</evidence>
<feature type="compositionally biased region" description="Low complexity" evidence="1">
    <location>
        <begin position="210"/>
        <end position="222"/>
    </location>
</feature>
<evidence type="ECO:0000313" key="4">
    <source>
        <dbReference type="Proteomes" id="UP000324748"/>
    </source>
</evidence>
<dbReference type="OrthoDB" id="10506915at2759"/>
<reference evidence="3 4" key="1">
    <citation type="submission" date="2019-05" db="EMBL/GenBank/DDBJ databases">
        <title>Emergence of the Ug99 lineage of the wheat stem rust pathogen through somatic hybridization.</title>
        <authorList>
            <person name="Li F."/>
            <person name="Upadhyaya N.M."/>
            <person name="Sperschneider J."/>
            <person name="Matny O."/>
            <person name="Nguyen-Phuc H."/>
            <person name="Mago R."/>
            <person name="Raley C."/>
            <person name="Miller M.E."/>
            <person name="Silverstein K.A.T."/>
            <person name="Henningsen E."/>
            <person name="Hirsch C.D."/>
            <person name="Visser B."/>
            <person name="Pretorius Z.A."/>
            <person name="Steffenson B.J."/>
            <person name="Schwessinger B."/>
            <person name="Dodds P.N."/>
            <person name="Figueroa M."/>
        </authorList>
    </citation>
    <scope>NUCLEOTIDE SEQUENCE [LARGE SCALE GENOMIC DNA]</scope>
    <source>
        <strain evidence="3">21-0</strain>
    </source>
</reference>
<feature type="domain" description="No apical meristem-associated C-terminal" evidence="2">
    <location>
        <begin position="47"/>
        <end position="175"/>
    </location>
</feature>
<comment type="caution">
    <text evidence="3">The sequence shown here is derived from an EMBL/GenBank/DDBJ whole genome shotgun (WGS) entry which is preliminary data.</text>
</comment>
<dbReference type="EMBL" id="VSWC01000001">
    <property type="protein sequence ID" value="KAA1120142.1"/>
    <property type="molecule type" value="Genomic_DNA"/>
</dbReference>
<accession>A0A5B0R3K2</accession>
<feature type="region of interest" description="Disordered" evidence="1">
    <location>
        <begin position="172"/>
        <end position="233"/>
    </location>
</feature>
<dbReference type="Pfam" id="PF14303">
    <property type="entry name" value="NAM-associated"/>
    <property type="match status" value="1"/>
</dbReference>